<feature type="region of interest" description="Disordered" evidence="1">
    <location>
        <begin position="1214"/>
        <end position="1237"/>
    </location>
</feature>
<dbReference type="SUPFAM" id="SSF143791">
    <property type="entry name" value="DUSP-like"/>
    <property type="match status" value="1"/>
</dbReference>
<feature type="compositionally biased region" description="Acidic residues" evidence="1">
    <location>
        <begin position="1002"/>
        <end position="1024"/>
    </location>
</feature>
<name>A0ABR1G131_AURAN</name>
<dbReference type="InterPro" id="IPR035927">
    <property type="entry name" value="DUSP-like_sf"/>
</dbReference>
<feature type="compositionally biased region" description="Basic and acidic residues" evidence="1">
    <location>
        <begin position="1438"/>
        <end position="1458"/>
    </location>
</feature>
<dbReference type="Gene3D" id="3.30.2230.10">
    <property type="entry name" value="DUSP-like"/>
    <property type="match status" value="1"/>
</dbReference>
<dbReference type="PANTHER" id="PTHR21646:SF46">
    <property type="entry name" value="UBIQUITIN CARBOXYL-TERMINAL HYDROLASE"/>
    <property type="match status" value="1"/>
</dbReference>
<gene>
    <name evidence="4" type="ORF">SO694_00013161</name>
</gene>
<feature type="region of interest" description="Disordered" evidence="1">
    <location>
        <begin position="1424"/>
        <end position="1502"/>
    </location>
</feature>
<feature type="compositionally biased region" description="Basic and acidic residues" evidence="1">
    <location>
        <begin position="1142"/>
        <end position="1156"/>
    </location>
</feature>
<feature type="region of interest" description="Disordered" evidence="1">
    <location>
        <begin position="578"/>
        <end position="609"/>
    </location>
</feature>
<feature type="compositionally biased region" description="Basic and acidic residues" evidence="1">
    <location>
        <begin position="1219"/>
        <end position="1237"/>
    </location>
</feature>
<protein>
    <submittedName>
        <fullName evidence="4">Ubiquitinyl hydrolase</fullName>
    </submittedName>
</protein>
<feature type="region of interest" description="Disordered" evidence="1">
    <location>
        <begin position="1"/>
        <end position="23"/>
    </location>
</feature>
<feature type="compositionally biased region" description="Basic and acidic residues" evidence="1">
    <location>
        <begin position="126"/>
        <end position="145"/>
    </location>
</feature>
<dbReference type="Proteomes" id="UP001363151">
    <property type="component" value="Unassembled WGS sequence"/>
</dbReference>
<evidence type="ECO:0000313" key="5">
    <source>
        <dbReference type="Proteomes" id="UP001363151"/>
    </source>
</evidence>
<dbReference type="InterPro" id="IPR001394">
    <property type="entry name" value="Peptidase_C19_UCH"/>
</dbReference>
<dbReference type="PROSITE" id="PS51283">
    <property type="entry name" value="DUSP"/>
    <property type="match status" value="1"/>
</dbReference>
<dbReference type="Gene3D" id="3.90.70.10">
    <property type="entry name" value="Cysteine proteinases"/>
    <property type="match status" value="2"/>
</dbReference>
<feature type="domain" description="DUSP" evidence="3">
    <location>
        <begin position="249"/>
        <end position="478"/>
    </location>
</feature>
<dbReference type="InterPro" id="IPR050185">
    <property type="entry name" value="Ub_carboxyl-term_hydrolase"/>
</dbReference>
<dbReference type="SUPFAM" id="SSF54001">
    <property type="entry name" value="Cysteine proteinases"/>
    <property type="match status" value="1"/>
</dbReference>
<evidence type="ECO:0000313" key="4">
    <source>
        <dbReference type="EMBL" id="KAK7242169.1"/>
    </source>
</evidence>
<evidence type="ECO:0000256" key="1">
    <source>
        <dbReference type="SAM" id="MobiDB-lite"/>
    </source>
</evidence>
<accession>A0ABR1G131</accession>
<feature type="region of interest" description="Disordered" evidence="1">
    <location>
        <begin position="986"/>
        <end position="1031"/>
    </location>
</feature>
<evidence type="ECO:0000259" key="2">
    <source>
        <dbReference type="PROSITE" id="PS50235"/>
    </source>
</evidence>
<dbReference type="PANTHER" id="PTHR21646">
    <property type="entry name" value="UBIQUITIN CARBOXYL-TERMINAL HYDROLASE"/>
    <property type="match status" value="1"/>
</dbReference>
<proteinExistence type="predicted"/>
<comment type="caution">
    <text evidence="4">The sequence shown here is derived from an EMBL/GenBank/DDBJ whole genome shotgun (WGS) entry which is preliminary data.</text>
</comment>
<feature type="region of interest" description="Disordered" evidence="1">
    <location>
        <begin position="1111"/>
        <end position="1175"/>
    </location>
</feature>
<reference evidence="4 5" key="1">
    <citation type="submission" date="2024-03" db="EMBL/GenBank/DDBJ databases">
        <title>Aureococcus anophagefferens CCMP1851 and Kratosvirus quantuckense: Draft genome of a second virus-susceptible host strain in the model system.</title>
        <authorList>
            <person name="Chase E."/>
            <person name="Truchon A.R."/>
            <person name="Schepens W."/>
            <person name="Wilhelm S.W."/>
        </authorList>
    </citation>
    <scope>NUCLEOTIDE SEQUENCE [LARGE SCALE GENOMIC DNA]</scope>
    <source>
        <strain evidence="4 5">CCMP1851</strain>
    </source>
</reference>
<feature type="region of interest" description="Disordered" evidence="1">
    <location>
        <begin position="118"/>
        <end position="158"/>
    </location>
</feature>
<evidence type="ECO:0000259" key="3">
    <source>
        <dbReference type="PROSITE" id="PS51283"/>
    </source>
</evidence>
<dbReference type="PROSITE" id="PS00973">
    <property type="entry name" value="USP_2"/>
    <property type="match status" value="1"/>
</dbReference>
<dbReference type="InterPro" id="IPR018200">
    <property type="entry name" value="USP_CS"/>
</dbReference>
<keyword evidence="5" id="KW-1185">Reference proteome</keyword>
<organism evidence="4 5">
    <name type="scientific">Aureococcus anophagefferens</name>
    <name type="common">Harmful bloom alga</name>
    <dbReference type="NCBI Taxonomy" id="44056"/>
    <lineage>
        <taxon>Eukaryota</taxon>
        <taxon>Sar</taxon>
        <taxon>Stramenopiles</taxon>
        <taxon>Ochrophyta</taxon>
        <taxon>Pelagophyceae</taxon>
        <taxon>Pelagomonadales</taxon>
        <taxon>Pelagomonadaceae</taxon>
        <taxon>Aureococcus</taxon>
    </lineage>
</organism>
<feature type="compositionally biased region" description="Basic and acidic residues" evidence="1">
    <location>
        <begin position="1466"/>
        <end position="1479"/>
    </location>
</feature>
<dbReference type="InterPro" id="IPR038765">
    <property type="entry name" value="Papain-like_cys_pep_sf"/>
</dbReference>
<dbReference type="InterPro" id="IPR028889">
    <property type="entry name" value="USP"/>
</dbReference>
<dbReference type="InterPro" id="IPR006615">
    <property type="entry name" value="Pept_C19_DUSP"/>
</dbReference>
<dbReference type="PROSITE" id="PS00972">
    <property type="entry name" value="USP_1"/>
    <property type="match status" value="1"/>
</dbReference>
<dbReference type="EMBL" id="JBBJCI010000146">
    <property type="protein sequence ID" value="KAK7242169.1"/>
    <property type="molecule type" value="Genomic_DNA"/>
</dbReference>
<feature type="compositionally biased region" description="Basic and acidic residues" evidence="1">
    <location>
        <begin position="986"/>
        <end position="997"/>
    </location>
</feature>
<dbReference type="GO" id="GO:0016787">
    <property type="term" value="F:hydrolase activity"/>
    <property type="evidence" value="ECO:0007669"/>
    <property type="project" value="UniProtKB-KW"/>
</dbReference>
<keyword evidence="4" id="KW-0378">Hydrolase</keyword>
<dbReference type="SMART" id="SM00695">
    <property type="entry name" value="DUSP"/>
    <property type="match status" value="1"/>
</dbReference>
<dbReference type="Pfam" id="PF00443">
    <property type="entry name" value="UCH"/>
    <property type="match status" value="1"/>
</dbReference>
<dbReference type="PROSITE" id="PS50235">
    <property type="entry name" value="USP_3"/>
    <property type="match status" value="1"/>
</dbReference>
<sequence length="1502" mass="162342">MRRSLKASRKAGSVSPPPRDEGHFALEDEVTTAAFVRLCGVEERHSAKFARRFLNHGAGRPGVSPPPGAPLGDRVALALRGALPRGFASSARRRAAEDLEDLELVAACCGRALCPSPAEVRAGSSPRREAKDDDAKGAETPRGGDDPEAPPDESAPERVAADRLWRRLRATSASGAVDVAAFRNALGPNVSRKAARRLFETVDETRSGVLHRAELVANLAPLLDSSAPPSEFRDVVRDAAFVWGAARPGDVGLERTIVDRLAAPRFGDLRARDLNVGESWFVVSRRWLDDWETYTDTARAAAAAAAGGDGTTGDLKLWSLQAPVASTQTLEFAGSTLGFTLGLMGHSSLRVRHVKKTCPHEARLDVDDALTHVNGEALVFPFGERDFTELLVRLKTAPRPLYLAFLRGDGVATRPRRGTCDKPNSVANGSLIIGDDLRVPRLRRDAQLGVDYEVLREDAWRALEAWYGADGAIERSVADVGGDALELELYPIFVDVLDDKEELVETLQISAHETLGRVDAKVRSCLAKADDDGEQKTDERRALLKAGAGGEFRTLETSEETLENVVGGEDRAWARLEPREEEGAVPAPKKKRWSFTSTSRSHGDPDAKDGAAVAARDAGLCNLGNTCYMNATVQALCHAPPIRDYFASGEYAYDVNVDSRYSPRGALAASFGDLVAALATRKGPVAPHKFRRVVGKFDATFAGYGQQDAFEFASKLLEGLGDDLSGIGDGSKPYLENPQVVDGRCDLDGVVDSENAKVREVPGDPSATERAVADACWTNAARREDHFVTTALTGQTRAKLDCKETGESLVLYEPFTALSVPLPHSAPRFDVHVRVSLASNRNWPVDVRVSLADAKDEGEAKAAAASFRGRGRSRGDKRGDASYPTVGDVLDELCALDDLVTADGDPCEASLGESKRELPAGERLDRATLVAGRVDDDDPSAIAQLLDDDDRLDLALRRGAPGVRLVVFEVVDVAARDVVVVTRDDGAKDAKDVDRSSPSDGGDPDDIDAGILQDDGDGDDDDVDGAVKSQSNRPRALRFSLRAALDAPDDSPYFLSRKRPTLLGAPFALRATRSSSCAALYAAVWAQIRVYFADLPRHLFDDTAEGPVGGRKYPFELRRAQPPRPTKPDKGGAYSSRRSRRRSPDRFARSPGDRRGFAGAKAPRGPRGVDDEANPAFFDDLEDGEFFIVDLLDAARDAFASSDAIAGFARPHASLAGDAPKRPGEPHRALRDDADRGRESSLQQCFEAAFKGDGDALERRSPKLERDAKWTRDVRLVVAPPVLVVHLKRFGETGTGRKVKRSAKVSFPLDGLRVDDFAFAGRSDAGAPWTYDLVAVVNHIGGLSGGHYTCACRVDARDGRGPRPGDRWLECNDRHVSDLDAKLVCSPQAYVLVYLRRDAPQALVREARPRRRDDKVDVGAILDAATKSSRRARSPAKVRPEKEKRGAAKARDGNASDDKTDDEDDGPKSDDDGAKDAPLRKSRGRKFVSGLMSALRGGRADK</sequence>
<feature type="domain" description="USP" evidence="2">
    <location>
        <begin position="618"/>
        <end position="1397"/>
    </location>
</feature>